<protein>
    <recommendedName>
        <fullName evidence="3">CbtA family protein</fullName>
    </recommendedName>
</protein>
<proteinExistence type="predicted"/>
<feature type="transmembrane region" description="Helical" evidence="1">
    <location>
        <begin position="137"/>
        <end position="156"/>
    </location>
</feature>
<feature type="transmembrane region" description="Helical" evidence="1">
    <location>
        <begin position="208"/>
        <end position="229"/>
    </location>
</feature>
<evidence type="ECO:0000313" key="2">
    <source>
        <dbReference type="EMBL" id="XAY03823.1"/>
    </source>
</evidence>
<keyword evidence="1" id="KW-0472">Membrane</keyword>
<gene>
    <name evidence="2" type="ORF">DSM112329_00646</name>
</gene>
<dbReference type="EMBL" id="CP114014">
    <property type="protein sequence ID" value="XAY03823.1"/>
    <property type="molecule type" value="Genomic_DNA"/>
</dbReference>
<feature type="transmembrane region" description="Helical" evidence="1">
    <location>
        <begin position="63"/>
        <end position="87"/>
    </location>
</feature>
<organism evidence="2">
    <name type="scientific">Paraconexibacter sp. AEG42_29</name>
    <dbReference type="NCBI Taxonomy" id="2997339"/>
    <lineage>
        <taxon>Bacteria</taxon>
        <taxon>Bacillati</taxon>
        <taxon>Actinomycetota</taxon>
        <taxon>Thermoleophilia</taxon>
        <taxon>Solirubrobacterales</taxon>
        <taxon>Paraconexibacteraceae</taxon>
        <taxon>Paraconexibacter</taxon>
    </lineage>
</organism>
<feature type="transmembrane region" description="Helical" evidence="1">
    <location>
        <begin position="168"/>
        <end position="188"/>
    </location>
</feature>
<evidence type="ECO:0000256" key="1">
    <source>
        <dbReference type="SAM" id="Phobius"/>
    </source>
</evidence>
<evidence type="ECO:0008006" key="3">
    <source>
        <dbReference type="Google" id="ProtNLM"/>
    </source>
</evidence>
<name>A0AAU7AQ68_9ACTN</name>
<reference evidence="2" key="1">
    <citation type="submission" date="2022-12" db="EMBL/GenBank/DDBJ databases">
        <title>Paraconexibacter alkalitolerans sp. nov. and Baekduia alba sp. nov., isolated from soil and emended description of the genera Paraconexibacter (Chun et al., 2020) and Baekduia (An et al., 2020).</title>
        <authorList>
            <person name="Vieira S."/>
            <person name="Huber K.J."/>
            <person name="Geppert A."/>
            <person name="Wolf J."/>
            <person name="Neumann-Schaal M."/>
            <person name="Muesken M."/>
            <person name="Overmann J."/>
        </authorList>
    </citation>
    <scope>NUCLEOTIDE SEQUENCE</scope>
    <source>
        <strain evidence="2">AEG42_29</strain>
    </source>
</reference>
<dbReference type="RefSeq" id="WP_354700373.1">
    <property type="nucleotide sequence ID" value="NZ_CP114014.1"/>
</dbReference>
<feature type="transmembrane region" description="Helical" evidence="1">
    <location>
        <begin position="99"/>
        <end position="117"/>
    </location>
</feature>
<keyword evidence="1" id="KW-0812">Transmembrane</keyword>
<sequence>MVRSLLIRGMLVGLLAGLLAFAVAYIFGEPQVQKAIDYEGALAAAAGEAGGEPLVSRGVQRSIGLATGTIALGVALGGMFALVYAYAYGRISVKGARSTAAALALTGFVTITLVPFTKYPASPPALNADDTIDRRTLLFFAMVAISMLAFVGAARIRREFLDRLGPWNAAILAGVTFIAVIVVAQLILPAVHETPATYPADVMYRFRVASLAISATLWATIGLAFGAAAERLLAPVAARRSAPAGAEPA</sequence>
<dbReference type="InterPro" id="IPR012666">
    <property type="entry name" value="CbtA_put"/>
</dbReference>
<accession>A0AAU7AQ68</accession>
<keyword evidence="1" id="KW-1133">Transmembrane helix</keyword>
<dbReference type="AlphaFoldDB" id="A0AAU7AQ68"/>
<dbReference type="Pfam" id="PF09490">
    <property type="entry name" value="CbtA"/>
    <property type="match status" value="1"/>
</dbReference>
<dbReference type="KEGG" id="parq:DSM112329_00646"/>